<dbReference type="GeneID" id="10027860"/>
<feature type="region of interest" description="Disordered" evidence="1">
    <location>
        <begin position="15"/>
        <end position="36"/>
    </location>
</feature>
<dbReference type="EMBL" id="DS989825">
    <property type="protein sequence ID" value="EFR02176.1"/>
    <property type="molecule type" value="Genomic_DNA"/>
</dbReference>
<sequence>MAWPGVHALLIPSGVKEEEETEIRSPKRRYSGEGKGPQEVQYKKTFFFVKCRPWYLSVIHIIVAYH</sequence>
<name>E4UYL3_ARTGP</name>
<protein>
    <submittedName>
        <fullName evidence="2">Uncharacterized protein</fullName>
    </submittedName>
</protein>
<accession>E4UYL3</accession>
<evidence type="ECO:0000313" key="3">
    <source>
        <dbReference type="Proteomes" id="UP000002669"/>
    </source>
</evidence>
<keyword evidence="3" id="KW-1185">Reference proteome</keyword>
<reference evidence="3" key="1">
    <citation type="journal article" date="2012" name="MBio">
        <title>Comparative genome analysis of Trichophyton rubrum and related dermatophytes reveals candidate genes involved in infection.</title>
        <authorList>
            <person name="Martinez D.A."/>
            <person name="Oliver B.G."/>
            <person name="Graeser Y."/>
            <person name="Goldberg J.M."/>
            <person name="Li W."/>
            <person name="Martinez-Rossi N.M."/>
            <person name="Monod M."/>
            <person name="Shelest E."/>
            <person name="Barton R.C."/>
            <person name="Birch E."/>
            <person name="Brakhage A.A."/>
            <person name="Chen Z."/>
            <person name="Gurr S.J."/>
            <person name="Heiman D."/>
            <person name="Heitman J."/>
            <person name="Kosti I."/>
            <person name="Rossi A."/>
            <person name="Saif S."/>
            <person name="Samalova M."/>
            <person name="Saunders C.W."/>
            <person name="Shea T."/>
            <person name="Summerbell R.C."/>
            <person name="Xu J."/>
            <person name="Young S."/>
            <person name="Zeng Q."/>
            <person name="Birren B.W."/>
            <person name="Cuomo C.A."/>
            <person name="White T.C."/>
        </authorList>
    </citation>
    <scope>NUCLEOTIDE SEQUENCE [LARGE SCALE GENOMIC DNA]</scope>
    <source>
        <strain evidence="3">ATCC MYA-4604 / CBS 118893</strain>
    </source>
</reference>
<gene>
    <name evidence="2" type="ORF">MGYG_05179</name>
</gene>
<dbReference type="VEuPathDB" id="FungiDB:MGYG_05179"/>
<dbReference type="InParanoid" id="E4UYL3"/>
<dbReference type="Proteomes" id="UP000002669">
    <property type="component" value="Unassembled WGS sequence"/>
</dbReference>
<proteinExistence type="predicted"/>
<dbReference type="AlphaFoldDB" id="E4UYL3"/>
<evidence type="ECO:0000313" key="2">
    <source>
        <dbReference type="EMBL" id="EFR02176.1"/>
    </source>
</evidence>
<dbReference type="HOGENOM" id="CLU_2830724_0_0_1"/>
<organism evidence="3">
    <name type="scientific">Arthroderma gypseum (strain ATCC MYA-4604 / CBS 118893)</name>
    <name type="common">Microsporum gypseum</name>
    <dbReference type="NCBI Taxonomy" id="535722"/>
    <lineage>
        <taxon>Eukaryota</taxon>
        <taxon>Fungi</taxon>
        <taxon>Dikarya</taxon>
        <taxon>Ascomycota</taxon>
        <taxon>Pezizomycotina</taxon>
        <taxon>Eurotiomycetes</taxon>
        <taxon>Eurotiomycetidae</taxon>
        <taxon>Onygenales</taxon>
        <taxon>Arthrodermataceae</taxon>
        <taxon>Nannizzia</taxon>
    </lineage>
</organism>
<dbReference type="RefSeq" id="XP_003172587.1">
    <property type="nucleotide sequence ID" value="XM_003172539.1"/>
</dbReference>
<evidence type="ECO:0000256" key="1">
    <source>
        <dbReference type="SAM" id="MobiDB-lite"/>
    </source>
</evidence>